<evidence type="ECO:0000313" key="2">
    <source>
        <dbReference type="EnsemblMetazoa" id="CJA21085.1"/>
    </source>
</evidence>
<protein>
    <submittedName>
        <fullName evidence="2">Uncharacterized protein</fullName>
    </submittedName>
</protein>
<feature type="region of interest" description="Disordered" evidence="1">
    <location>
        <begin position="1"/>
        <end position="51"/>
    </location>
</feature>
<reference evidence="3" key="1">
    <citation type="submission" date="2010-08" db="EMBL/GenBank/DDBJ databases">
        <authorList>
            <consortium name="Caenorhabditis japonica Sequencing Consortium"/>
            <person name="Wilson R.K."/>
        </authorList>
    </citation>
    <scope>NUCLEOTIDE SEQUENCE [LARGE SCALE GENOMIC DNA]</scope>
    <source>
        <strain evidence="3">DF5081</strain>
    </source>
</reference>
<name>A0A8R1I755_CAEJA</name>
<dbReference type="AlphaFoldDB" id="A0A8R1I755"/>
<dbReference type="Proteomes" id="UP000005237">
    <property type="component" value="Unassembled WGS sequence"/>
</dbReference>
<evidence type="ECO:0000313" key="3">
    <source>
        <dbReference type="Proteomes" id="UP000005237"/>
    </source>
</evidence>
<organism evidence="2 3">
    <name type="scientific">Caenorhabditis japonica</name>
    <dbReference type="NCBI Taxonomy" id="281687"/>
    <lineage>
        <taxon>Eukaryota</taxon>
        <taxon>Metazoa</taxon>
        <taxon>Ecdysozoa</taxon>
        <taxon>Nematoda</taxon>
        <taxon>Chromadorea</taxon>
        <taxon>Rhabditida</taxon>
        <taxon>Rhabditina</taxon>
        <taxon>Rhabditomorpha</taxon>
        <taxon>Rhabditoidea</taxon>
        <taxon>Rhabditidae</taxon>
        <taxon>Peloderinae</taxon>
        <taxon>Caenorhabditis</taxon>
    </lineage>
</organism>
<keyword evidence="3" id="KW-1185">Reference proteome</keyword>
<proteinExistence type="predicted"/>
<reference evidence="2" key="2">
    <citation type="submission" date="2022-06" db="UniProtKB">
        <authorList>
            <consortium name="EnsemblMetazoa"/>
        </authorList>
    </citation>
    <scope>IDENTIFICATION</scope>
    <source>
        <strain evidence="2">DF5081</strain>
    </source>
</reference>
<accession>A0A8R1I755</accession>
<evidence type="ECO:0000256" key="1">
    <source>
        <dbReference type="SAM" id="MobiDB-lite"/>
    </source>
</evidence>
<dbReference type="EnsemblMetazoa" id="CJA21085.1">
    <property type="protein sequence ID" value="CJA21085.1"/>
    <property type="gene ID" value="WBGene00176657"/>
</dbReference>
<sequence>MPRKQPIGPVHGIRDQVWLGQATSGGRRKKTERCGITSRGKLPGPRSSADKSNVIRPSNILLSVAVFIGRAFIPNFPPTRNTEHETSQIGKIWPRRQFIDMQTLGKSFALFTFQKHVARRFFFTPVHFEFATSVCPDLMFLASRSAQEIERFSTSIKNRQSSGPATSS</sequence>